<dbReference type="AlphaFoldDB" id="A0A843TZI8"/>
<sequence>MESRIGFSLIRCDTGVSGRLDPARQTLDGTSTADAIFMFFQEMRRLERTRIKKLVSDWFSDGIAMELLMNRIHIPRRLSMFFKKRGDWNGRE</sequence>
<dbReference type="Proteomes" id="UP000652761">
    <property type="component" value="Unassembled WGS sequence"/>
</dbReference>
<reference evidence="1" key="1">
    <citation type="submission" date="2017-07" db="EMBL/GenBank/DDBJ databases">
        <title>Taro Niue Genome Assembly and Annotation.</title>
        <authorList>
            <person name="Atibalentja N."/>
            <person name="Keating K."/>
            <person name="Fields C.J."/>
        </authorList>
    </citation>
    <scope>NUCLEOTIDE SEQUENCE</scope>
    <source>
        <strain evidence="1">Niue_2</strain>
        <tissue evidence="1">Leaf</tissue>
    </source>
</reference>
<protein>
    <submittedName>
        <fullName evidence="1">Uncharacterized protein</fullName>
    </submittedName>
</protein>
<proteinExistence type="predicted"/>
<gene>
    <name evidence="1" type="ORF">Taro_007183</name>
</gene>
<organism evidence="1 2">
    <name type="scientific">Colocasia esculenta</name>
    <name type="common">Wild taro</name>
    <name type="synonym">Arum esculentum</name>
    <dbReference type="NCBI Taxonomy" id="4460"/>
    <lineage>
        <taxon>Eukaryota</taxon>
        <taxon>Viridiplantae</taxon>
        <taxon>Streptophyta</taxon>
        <taxon>Embryophyta</taxon>
        <taxon>Tracheophyta</taxon>
        <taxon>Spermatophyta</taxon>
        <taxon>Magnoliopsida</taxon>
        <taxon>Liliopsida</taxon>
        <taxon>Araceae</taxon>
        <taxon>Aroideae</taxon>
        <taxon>Colocasieae</taxon>
        <taxon>Colocasia</taxon>
    </lineage>
</organism>
<comment type="caution">
    <text evidence="1">The sequence shown here is derived from an EMBL/GenBank/DDBJ whole genome shotgun (WGS) entry which is preliminary data.</text>
</comment>
<accession>A0A843TZI8</accession>
<name>A0A843TZI8_COLES</name>
<evidence type="ECO:0000313" key="1">
    <source>
        <dbReference type="EMBL" id="MQL74813.1"/>
    </source>
</evidence>
<evidence type="ECO:0000313" key="2">
    <source>
        <dbReference type="Proteomes" id="UP000652761"/>
    </source>
</evidence>
<keyword evidence="2" id="KW-1185">Reference proteome</keyword>
<dbReference type="EMBL" id="NMUH01000224">
    <property type="protein sequence ID" value="MQL74813.1"/>
    <property type="molecule type" value="Genomic_DNA"/>
</dbReference>